<evidence type="ECO:0000313" key="2">
    <source>
        <dbReference type="EMBL" id="QGR18591.1"/>
    </source>
</evidence>
<dbReference type="InterPro" id="IPR045761">
    <property type="entry name" value="ODP_dom"/>
</dbReference>
<reference evidence="2 3" key="1">
    <citation type="submission" date="2019-10" db="EMBL/GenBank/DDBJ databases">
        <title>Genome Sequences from Six Type Strain Members of the Archaeal Family Sulfolobaceae: Acidianus ambivalens, Acidianus infernus, Metallosphaera prunae, Stygiolobus azoricus, Sulfolobus metallicus, and Sulfurisphaera ohwakuensis.</title>
        <authorList>
            <person name="Counts J.A."/>
            <person name="Kelly R.M."/>
        </authorList>
    </citation>
    <scope>NUCLEOTIDE SEQUENCE [LARGE SCALE GENOMIC DNA]</scope>
    <source>
        <strain evidence="2 3">FC6</strain>
    </source>
</reference>
<keyword evidence="3" id="KW-1185">Reference proteome</keyword>
<protein>
    <submittedName>
        <fullName evidence="2">MBL fold metallo-hydrolase</fullName>
    </submittedName>
</protein>
<dbReference type="SMART" id="SM00849">
    <property type="entry name" value="Lactamase_B"/>
    <property type="match status" value="1"/>
</dbReference>
<organism evidence="2 3">
    <name type="scientific">Stygiolobus azoricus</name>
    <dbReference type="NCBI Taxonomy" id="41675"/>
    <lineage>
        <taxon>Archaea</taxon>
        <taxon>Thermoproteota</taxon>
        <taxon>Thermoprotei</taxon>
        <taxon>Sulfolobales</taxon>
        <taxon>Sulfolobaceae</taxon>
        <taxon>Stygiolobus</taxon>
    </lineage>
</organism>
<dbReference type="Gene3D" id="3.60.15.10">
    <property type="entry name" value="Ribonuclease Z/Hydroxyacylglutathione hydrolase-like"/>
    <property type="match status" value="1"/>
</dbReference>
<dbReference type="SUPFAM" id="SSF56281">
    <property type="entry name" value="Metallo-hydrolase/oxidoreductase"/>
    <property type="match status" value="1"/>
</dbReference>
<dbReference type="RefSeq" id="WP_156004774.1">
    <property type="nucleotide sequence ID" value="NZ_CP045483.1"/>
</dbReference>
<gene>
    <name evidence="2" type="ORF">D1868_00320</name>
</gene>
<evidence type="ECO:0000259" key="1">
    <source>
        <dbReference type="SMART" id="SM00849"/>
    </source>
</evidence>
<dbReference type="GeneID" id="42797474"/>
<evidence type="ECO:0000313" key="3">
    <source>
        <dbReference type="Proteomes" id="UP000423396"/>
    </source>
</evidence>
<keyword evidence="2" id="KW-0378">Hydrolase</keyword>
<dbReference type="InterPro" id="IPR001279">
    <property type="entry name" value="Metallo-B-lactamas"/>
</dbReference>
<dbReference type="Proteomes" id="UP000423396">
    <property type="component" value="Chromosome"/>
</dbReference>
<dbReference type="Pfam" id="PF19583">
    <property type="entry name" value="ODP"/>
    <property type="match status" value="1"/>
</dbReference>
<accession>A0A650CL39</accession>
<sequence length="256" mass="29504">MSKNLRVHKPYVIYEEKDHKFVWLGLDESEFEKGILTNQYLIVDGDQGALLDPGGYFVFERVFQNVSEFVKPENIKYILFSHQDPDVIGSLNLWMDMAPNATIYVSALWERFLPHLGVDVKGRIVVIPDEGTSIKLGNSEIRAIPAHFIHSPGNFHYYDVKSKVYFSGDLGAAAFPEGKWYLIVQNFEEHVKYMEGFHRRYLAHKKALDHLIGIMEKLDIEVIAPQHGAIFEGENVKKFINWLKSLDKVGVDYLWS</sequence>
<name>A0A650CL39_9CREN</name>
<dbReference type="CDD" id="cd07709">
    <property type="entry name" value="flavodiiron_proteins_MBL-fold"/>
    <property type="match status" value="1"/>
</dbReference>
<feature type="domain" description="Metallo-beta-lactamase" evidence="1">
    <location>
        <begin position="36"/>
        <end position="227"/>
    </location>
</feature>
<dbReference type="OrthoDB" id="6433at2157"/>
<dbReference type="GO" id="GO:0016787">
    <property type="term" value="F:hydrolase activity"/>
    <property type="evidence" value="ECO:0007669"/>
    <property type="project" value="UniProtKB-KW"/>
</dbReference>
<dbReference type="EMBL" id="CP045483">
    <property type="protein sequence ID" value="QGR18591.1"/>
    <property type="molecule type" value="Genomic_DNA"/>
</dbReference>
<dbReference type="KEGG" id="sazo:D1868_00320"/>
<dbReference type="AlphaFoldDB" id="A0A650CL39"/>
<dbReference type="PANTHER" id="PTHR43041:SF1">
    <property type="entry name" value="METALLO-BETA-LACTAMASE DOMAIN-CONTAINING PROTEIN"/>
    <property type="match status" value="1"/>
</dbReference>
<dbReference type="PANTHER" id="PTHR43041">
    <property type="entry name" value="HYDROLASE, METALLO-BETA-LACTAMASE SUPERFAMILY"/>
    <property type="match status" value="1"/>
</dbReference>
<dbReference type="InterPro" id="IPR036866">
    <property type="entry name" value="RibonucZ/Hydroxyglut_hydro"/>
</dbReference>
<proteinExistence type="predicted"/>